<feature type="domain" description="CMP/dCMP-type deaminase" evidence="3">
    <location>
        <begin position="20"/>
        <end position="143"/>
    </location>
</feature>
<dbReference type="EMBL" id="CP106881">
    <property type="protein sequence ID" value="UYG52311.1"/>
    <property type="molecule type" value="Genomic_DNA"/>
</dbReference>
<keyword evidence="1" id="KW-0479">Metal-binding</keyword>
<dbReference type="InterPro" id="IPR016193">
    <property type="entry name" value="Cytidine_deaminase-like"/>
</dbReference>
<dbReference type="PROSITE" id="PS00903">
    <property type="entry name" value="CYT_DCMP_DEAMINASES_1"/>
    <property type="match status" value="1"/>
</dbReference>
<accession>A0ABY6GBN0</accession>
<protein>
    <submittedName>
        <fullName evidence="4">Nucleoside deaminase</fullName>
    </submittedName>
</protein>
<sequence length="175" mass="18561">MSALMFATPAPLEDPMPLGDADGTYLRQAIALSHTARARGNRPFGAVVVGGDGKLLAEAYCNTTETGDCTGHAETNAVRQLGPKVPREVLSNATLYSSGEPCVMCAGAIFWSGIGRVVFGIDAVRLRVFRGERAEQRDAELSCRDVFAASPHAIECIGPALLDEASLPHVGFWKS</sequence>
<dbReference type="PANTHER" id="PTHR11079:SF202">
    <property type="entry name" value="TRNA-SPECIFIC ADENOSINE DEAMINASE"/>
    <property type="match status" value="1"/>
</dbReference>
<dbReference type="InterPro" id="IPR016192">
    <property type="entry name" value="APOBEC/CMP_deaminase_Zn-bd"/>
</dbReference>
<evidence type="ECO:0000256" key="2">
    <source>
        <dbReference type="ARBA" id="ARBA00022833"/>
    </source>
</evidence>
<dbReference type="CDD" id="cd01285">
    <property type="entry name" value="nucleoside_deaminase"/>
    <property type="match status" value="1"/>
</dbReference>
<dbReference type="Proteomes" id="UP001162800">
    <property type="component" value="Chromosome"/>
</dbReference>
<organism evidence="4 5">
    <name type="scientific">Comamonas endophytica</name>
    <dbReference type="NCBI Taxonomy" id="2949090"/>
    <lineage>
        <taxon>Bacteria</taxon>
        <taxon>Pseudomonadati</taxon>
        <taxon>Pseudomonadota</taxon>
        <taxon>Betaproteobacteria</taxon>
        <taxon>Burkholderiales</taxon>
        <taxon>Comamonadaceae</taxon>
        <taxon>Comamonas</taxon>
    </lineage>
</organism>
<dbReference type="RefSeq" id="WP_231044148.1">
    <property type="nucleotide sequence ID" value="NZ_CP106881.1"/>
</dbReference>
<evidence type="ECO:0000313" key="5">
    <source>
        <dbReference type="Proteomes" id="UP001162800"/>
    </source>
</evidence>
<dbReference type="Pfam" id="PF00383">
    <property type="entry name" value="dCMP_cyt_deam_1"/>
    <property type="match status" value="1"/>
</dbReference>
<dbReference type="PANTHER" id="PTHR11079">
    <property type="entry name" value="CYTOSINE DEAMINASE FAMILY MEMBER"/>
    <property type="match status" value="1"/>
</dbReference>
<gene>
    <name evidence="4" type="ORF">M9799_03460</name>
</gene>
<keyword evidence="5" id="KW-1185">Reference proteome</keyword>
<dbReference type="Gene3D" id="3.40.140.10">
    <property type="entry name" value="Cytidine Deaminase, domain 2"/>
    <property type="match status" value="1"/>
</dbReference>
<evidence type="ECO:0000256" key="1">
    <source>
        <dbReference type="ARBA" id="ARBA00022723"/>
    </source>
</evidence>
<keyword evidence="2" id="KW-0862">Zinc</keyword>
<evidence type="ECO:0000259" key="3">
    <source>
        <dbReference type="PROSITE" id="PS51747"/>
    </source>
</evidence>
<dbReference type="InterPro" id="IPR002125">
    <property type="entry name" value="CMP_dCMP_dom"/>
</dbReference>
<proteinExistence type="predicted"/>
<evidence type="ECO:0000313" key="4">
    <source>
        <dbReference type="EMBL" id="UYG52311.1"/>
    </source>
</evidence>
<dbReference type="SUPFAM" id="SSF53927">
    <property type="entry name" value="Cytidine deaminase-like"/>
    <property type="match status" value="1"/>
</dbReference>
<dbReference type="PROSITE" id="PS51747">
    <property type="entry name" value="CYT_DCMP_DEAMINASES_2"/>
    <property type="match status" value="1"/>
</dbReference>
<name>A0ABY6GBN0_9BURK</name>
<reference evidence="4" key="1">
    <citation type="submission" date="2022-09" db="EMBL/GenBank/DDBJ databases">
        <title>The complete genome of Acidovorax sp. 5MLIR.</title>
        <authorList>
            <person name="Liu L."/>
            <person name="Yue J."/>
            <person name="Yang F."/>
            <person name="Yuan J."/>
            <person name="Li L."/>
        </authorList>
    </citation>
    <scope>NUCLEOTIDE SEQUENCE</scope>
    <source>
        <strain evidence="4">5MLIR</strain>
    </source>
</reference>